<evidence type="ECO:0000259" key="2">
    <source>
        <dbReference type="PROSITE" id="PS51833"/>
    </source>
</evidence>
<dbReference type="PANTHER" id="PTHR33525:SF4">
    <property type="entry name" value="CYCLIC DI-GMP PHOSPHODIESTERASE CDGJ"/>
    <property type="match status" value="1"/>
</dbReference>
<sequence>MSINDIPLDIVINSIAIAGLLLVLYLYRISKKSTIATKDPKKKRTINTATFGGIQEDSEPSLKLRNPKDVPEPSDEFKSFELLDDVINDKQRKIIDNASSLKKPHPLLMSLTRDINDPKELMDIIKNDPELVVKVIKVANSSLFALRKSITTINHAIVYLGVLQAKNIAMQFALEHSAEFISQEQKRAYHRIWKASFLASSIGLLIAKDLKMDNSAELSTRCLLDYLGDISLLTAKPEIATFYLNNTSFFERVLNIQNILGTNASIMGKAFAKNAQLPEEIVESLGANTLPLVDKLKDSELSLEQQGVVAFSYIICRITDMIVFERAMDNVNIDEISYAETGCESFFHSEALVQHYGLGRINSTLRKAKFRQDVASIVDRLALNS</sequence>
<gene>
    <name evidence="3" type="ORF">RM544_11535</name>
</gene>
<dbReference type="EMBL" id="JAVRIE010000004">
    <property type="protein sequence ID" value="MDT0583172.1"/>
    <property type="molecule type" value="Genomic_DNA"/>
</dbReference>
<reference evidence="3 4" key="1">
    <citation type="submission" date="2023-09" db="EMBL/GenBank/DDBJ databases">
        <authorList>
            <person name="Rey-Velasco X."/>
        </authorList>
    </citation>
    <scope>NUCLEOTIDE SEQUENCE [LARGE SCALE GENOMIC DNA]</scope>
    <source>
        <strain evidence="3 4">W409</strain>
    </source>
</reference>
<evidence type="ECO:0000256" key="1">
    <source>
        <dbReference type="SAM" id="Phobius"/>
    </source>
</evidence>
<keyword evidence="4" id="KW-1185">Reference proteome</keyword>
<evidence type="ECO:0000313" key="4">
    <source>
        <dbReference type="Proteomes" id="UP001249020"/>
    </source>
</evidence>
<proteinExistence type="predicted"/>
<dbReference type="Proteomes" id="UP001249020">
    <property type="component" value="Unassembled WGS sequence"/>
</dbReference>
<dbReference type="Pfam" id="PF08668">
    <property type="entry name" value="HDOD"/>
    <property type="match status" value="1"/>
</dbReference>
<dbReference type="PROSITE" id="PS51833">
    <property type="entry name" value="HDOD"/>
    <property type="match status" value="1"/>
</dbReference>
<keyword evidence="1" id="KW-1133">Transmembrane helix</keyword>
<dbReference type="Gene3D" id="1.10.3210.10">
    <property type="entry name" value="Hypothetical protein af1432"/>
    <property type="match status" value="1"/>
</dbReference>
<dbReference type="RefSeq" id="WP_311361940.1">
    <property type="nucleotide sequence ID" value="NZ_JAVRIE010000004.1"/>
</dbReference>
<organism evidence="3 4">
    <name type="scientific">Brumicola blandensis</name>
    <dbReference type="NCBI Taxonomy" id="3075611"/>
    <lineage>
        <taxon>Bacteria</taxon>
        <taxon>Pseudomonadati</taxon>
        <taxon>Pseudomonadota</taxon>
        <taxon>Gammaproteobacteria</taxon>
        <taxon>Alteromonadales</taxon>
        <taxon>Alteromonadaceae</taxon>
        <taxon>Brumicola</taxon>
    </lineage>
</organism>
<keyword evidence="1" id="KW-0812">Transmembrane</keyword>
<feature type="transmembrane region" description="Helical" evidence="1">
    <location>
        <begin position="6"/>
        <end position="27"/>
    </location>
</feature>
<protein>
    <submittedName>
        <fullName evidence="3">HDOD domain-containing protein</fullName>
    </submittedName>
</protein>
<dbReference type="PANTHER" id="PTHR33525">
    <property type="match status" value="1"/>
</dbReference>
<dbReference type="InterPro" id="IPR013976">
    <property type="entry name" value="HDOD"/>
</dbReference>
<evidence type="ECO:0000313" key="3">
    <source>
        <dbReference type="EMBL" id="MDT0583172.1"/>
    </source>
</evidence>
<dbReference type="AlphaFoldDB" id="A0AAW8R1Y1"/>
<dbReference type="SUPFAM" id="SSF109604">
    <property type="entry name" value="HD-domain/PDEase-like"/>
    <property type="match status" value="1"/>
</dbReference>
<keyword evidence="1" id="KW-0472">Membrane</keyword>
<accession>A0AAW8R1Y1</accession>
<name>A0AAW8R1Y1_9ALTE</name>
<dbReference type="InterPro" id="IPR052340">
    <property type="entry name" value="RNase_Y/CdgJ"/>
</dbReference>
<comment type="caution">
    <text evidence="3">The sequence shown here is derived from an EMBL/GenBank/DDBJ whole genome shotgun (WGS) entry which is preliminary data.</text>
</comment>
<feature type="domain" description="HDOD" evidence="2">
    <location>
        <begin position="98"/>
        <end position="291"/>
    </location>
</feature>